<dbReference type="NCBIfam" id="TIGR04052">
    <property type="entry name" value="MbnP_like_WxW"/>
    <property type="match status" value="1"/>
</dbReference>
<organism evidence="3 5">
    <name type="scientific">Colwellia hornerae</name>
    <dbReference type="NCBI Taxonomy" id="89402"/>
    <lineage>
        <taxon>Bacteria</taxon>
        <taxon>Pseudomonadati</taxon>
        <taxon>Pseudomonadota</taxon>
        <taxon>Gammaproteobacteria</taxon>
        <taxon>Alteromonadales</taxon>
        <taxon>Colwelliaceae</taxon>
        <taxon>Colwellia</taxon>
    </lineage>
</organism>
<dbReference type="InterPro" id="IPR046863">
    <property type="entry name" value="MbnP-like_dom"/>
</dbReference>
<dbReference type="Proteomes" id="UP000321917">
    <property type="component" value="Unassembled WGS sequence"/>
</dbReference>
<reference evidence="3 5" key="1">
    <citation type="submission" date="2019-07" db="EMBL/GenBank/DDBJ databases">
        <title>Genomes of sea-ice associated Colwellia species.</title>
        <authorList>
            <person name="Bowman J.P."/>
        </authorList>
    </citation>
    <scope>NUCLEOTIDE SEQUENCE [LARGE SCALE GENOMIC DNA]</scope>
    <source>
        <strain evidence="2 4">ACAM 607</strain>
        <strain evidence="3 5">IC036</strain>
    </source>
</reference>
<dbReference type="AlphaFoldDB" id="A0A5C6QUS3"/>
<proteinExistence type="predicted"/>
<feature type="domain" description="Copper-binding protein MbnP-like" evidence="1">
    <location>
        <begin position="31"/>
        <end position="244"/>
    </location>
</feature>
<accession>A0A5C6QUS3</accession>
<evidence type="ECO:0000313" key="2">
    <source>
        <dbReference type="EMBL" id="TWX62246.1"/>
    </source>
</evidence>
<dbReference type="Proteomes" id="UP000321525">
    <property type="component" value="Unassembled WGS sequence"/>
</dbReference>
<dbReference type="EMBL" id="VOLQ01000001">
    <property type="protein sequence ID" value="TWX72422.1"/>
    <property type="molecule type" value="Genomic_DNA"/>
</dbReference>
<evidence type="ECO:0000259" key="1">
    <source>
        <dbReference type="Pfam" id="PF20243"/>
    </source>
</evidence>
<dbReference type="PROSITE" id="PS51257">
    <property type="entry name" value="PROKAR_LIPOPROTEIN"/>
    <property type="match status" value="1"/>
</dbReference>
<protein>
    <submittedName>
        <fullName evidence="3">Metallo-mystery pair system four-Cys motif protein</fullName>
    </submittedName>
</protein>
<evidence type="ECO:0000313" key="4">
    <source>
        <dbReference type="Proteomes" id="UP000321525"/>
    </source>
</evidence>
<dbReference type="OrthoDB" id="64245at2"/>
<keyword evidence="4" id="KW-1185">Reference proteome</keyword>
<dbReference type="InterPro" id="IPR023977">
    <property type="entry name" value="MbnP-like"/>
</dbReference>
<evidence type="ECO:0000313" key="3">
    <source>
        <dbReference type="EMBL" id="TWX72422.1"/>
    </source>
</evidence>
<evidence type="ECO:0000313" key="5">
    <source>
        <dbReference type="Proteomes" id="UP000321917"/>
    </source>
</evidence>
<name>A0A5C6QUS3_9GAMM</name>
<gene>
    <name evidence="2" type="ORF">ESZ26_02350</name>
    <name evidence="3" type="ORF">ESZ27_01015</name>
</gene>
<comment type="caution">
    <text evidence="3">The sequence shown here is derived from an EMBL/GenBank/DDBJ whole genome shotgun (WGS) entry which is preliminary data.</text>
</comment>
<dbReference type="RefSeq" id="WP_146798018.1">
    <property type="nucleotide sequence ID" value="NZ_VOLP01000004.1"/>
</dbReference>
<dbReference type="EMBL" id="VOLR01000003">
    <property type="protein sequence ID" value="TWX62246.1"/>
    <property type="molecule type" value="Genomic_DNA"/>
</dbReference>
<dbReference type="Pfam" id="PF20243">
    <property type="entry name" value="MbnP"/>
    <property type="match status" value="1"/>
</dbReference>
<sequence>MTYILNKSLSGAAILLLSVTLLSGCFQKEKPTTLTFTPVYKEVALNCASNFSGNNEQALGVASTKWQYQQLQFFIHDVEVNTKKSGWQPWLMTTNAHQAENIALLGEECNREGHQDYWQLELTPLNETRVITDIRFTLGVPFALNHLNPLTQPSPLNEASMFWGWQGGHKFIRAELASPDDDWLFHLGSTGCKALSPVRAPKSECLYPNRVVISLPFTSQITTIEFDLAALIADIALTRANSCQSAVDEESCKVLFKNLGINTNNTDQSMLFKTNLKAQIDG</sequence>